<feature type="signal peptide" evidence="1">
    <location>
        <begin position="1"/>
        <end position="24"/>
    </location>
</feature>
<feature type="chain" id="PRO_5004063367" evidence="1">
    <location>
        <begin position="25"/>
        <end position="514"/>
    </location>
</feature>
<dbReference type="GO" id="GO:0005509">
    <property type="term" value="F:calcium ion binding"/>
    <property type="evidence" value="ECO:0007669"/>
    <property type="project" value="InterPro"/>
</dbReference>
<organism evidence="2 3">
    <name type="scientific">Thanatephorus cucumeris (strain AG1-IB / isolate 7/3/14)</name>
    <name type="common">Lettuce bottom rot fungus</name>
    <name type="synonym">Rhizoctonia solani</name>
    <dbReference type="NCBI Taxonomy" id="1108050"/>
    <lineage>
        <taxon>Eukaryota</taxon>
        <taxon>Fungi</taxon>
        <taxon>Dikarya</taxon>
        <taxon>Basidiomycota</taxon>
        <taxon>Agaricomycotina</taxon>
        <taxon>Agaricomycetes</taxon>
        <taxon>Cantharellales</taxon>
        <taxon>Ceratobasidiaceae</taxon>
        <taxon>Rhizoctonia</taxon>
        <taxon>Rhizoctonia solani AG-1</taxon>
    </lineage>
</organism>
<gene>
    <name evidence="2" type="ORF">BN14_00447</name>
</gene>
<name>M5BIT2_THACB</name>
<dbReference type="InterPro" id="IPR013783">
    <property type="entry name" value="Ig-like_fold"/>
</dbReference>
<comment type="caution">
    <text evidence="2">The sequence shown here is derived from an EMBL/GenBank/DDBJ whole genome shotgun (WGS) entry which is preliminary data.</text>
</comment>
<evidence type="ECO:0000313" key="2">
    <source>
        <dbReference type="EMBL" id="CCO26424.1"/>
    </source>
</evidence>
<sequence>MLGTMRLLVAYVLFFLLIGQLCLAAPAIAVPAAFDAVNHNKSVIVNRPVTVQNVPVAQVHVPYAFQLDPKTFIVVDSDLGVYSKAQPIITWERSPDTPAWLSFESEKLIFSGTPDSIPDHPIRLRLLATASESQAQNDTSFDLYVSDSPIPSVISTLESQQNKELIRLNNASYLTLSTGVWIHPGAGFSVQLQPFCNEPAENPSLYYNAYHPSNFTVDPLPQWLKFDNVSLTFSGVAPIEPTATNVVIRCSNVFGAGGPEQRMVFEITRHILELEGPVLPFQFTPGRMFTYNFHWLWHQLYLDGEFFAQAFSRMRFSGNSRDVLGSDLENGDDIGISFGLDEYPWLSFDRTNQTIYALNITCRGREINTQIYVTSLAASAWTPSPRPASITIRPGISFTYNFTLELIESVASNHDWDVFVRFNDPFSQTSWLQFDPSTRVLSGTVPVDSPPREITALATSNAWGFNTTTSYLIIVDNPDYTPPSRKVVWNQTTRWVYAFAVVYEKGVSFLIPCL</sequence>
<protein>
    <submittedName>
        <fullName evidence="2">Uncharacterized protein</fullName>
    </submittedName>
</protein>
<dbReference type="Pfam" id="PF05345">
    <property type="entry name" value="He_PIG"/>
    <property type="match status" value="1"/>
</dbReference>
<dbReference type="EMBL" id="CAOJ01000564">
    <property type="protein sequence ID" value="CCO26424.1"/>
    <property type="molecule type" value="Genomic_DNA"/>
</dbReference>
<dbReference type="InterPro" id="IPR015919">
    <property type="entry name" value="Cadherin-like_sf"/>
</dbReference>
<dbReference type="HOGENOM" id="CLU_036732_0_0_1"/>
<dbReference type="GO" id="GO:0016020">
    <property type="term" value="C:membrane"/>
    <property type="evidence" value="ECO:0007669"/>
    <property type="project" value="InterPro"/>
</dbReference>
<dbReference type="Proteomes" id="UP000012065">
    <property type="component" value="Unassembled WGS sequence"/>
</dbReference>
<evidence type="ECO:0000256" key="1">
    <source>
        <dbReference type="SAM" id="SignalP"/>
    </source>
</evidence>
<proteinExistence type="predicted"/>
<keyword evidence="1" id="KW-0732">Signal</keyword>
<dbReference type="SUPFAM" id="SSF49313">
    <property type="entry name" value="Cadherin-like"/>
    <property type="match status" value="3"/>
</dbReference>
<dbReference type="Gene3D" id="2.60.40.10">
    <property type="entry name" value="Immunoglobulins"/>
    <property type="match status" value="2"/>
</dbReference>
<accession>M5BIT2</accession>
<reference evidence="2 3" key="1">
    <citation type="journal article" date="2013" name="J. Biotechnol.">
        <title>Establishment and interpretation of the genome sequence of the phytopathogenic fungus Rhizoctonia solani AG1-IB isolate 7/3/14.</title>
        <authorList>
            <person name="Wibberg D.W."/>
            <person name="Jelonek L.J."/>
            <person name="Rupp O.R."/>
            <person name="Hennig M.H."/>
            <person name="Eikmeyer F.E."/>
            <person name="Goesmann A.G."/>
            <person name="Hartmann A.H."/>
            <person name="Borriss R.B."/>
            <person name="Grosch R.G."/>
            <person name="Puehler A.P."/>
            <person name="Schlueter A.S."/>
        </authorList>
    </citation>
    <scope>NUCLEOTIDE SEQUENCE [LARGE SCALE GENOMIC DNA]</scope>
    <source>
        <strain evidence="3">AG1-IB / isolate 7/3/14</strain>
    </source>
</reference>
<evidence type="ECO:0000313" key="3">
    <source>
        <dbReference type="Proteomes" id="UP000012065"/>
    </source>
</evidence>
<dbReference type="AlphaFoldDB" id="M5BIT2"/>